<dbReference type="InterPro" id="IPR036291">
    <property type="entry name" value="NAD(P)-bd_dom_sf"/>
</dbReference>
<dbReference type="PANTHER" id="PTHR14097">
    <property type="entry name" value="OXIDOREDUCTASE HTATIP2"/>
    <property type="match status" value="1"/>
</dbReference>
<evidence type="ECO:0000256" key="4">
    <source>
        <dbReference type="ARBA" id="ARBA00022946"/>
    </source>
</evidence>
<dbReference type="SUPFAM" id="SSF51735">
    <property type="entry name" value="NAD(P)-binding Rossmann-fold domains"/>
    <property type="match status" value="1"/>
</dbReference>
<dbReference type="AlphaFoldDB" id="A0A9P9WX36"/>
<dbReference type="GO" id="GO:0051170">
    <property type="term" value="P:import into nucleus"/>
    <property type="evidence" value="ECO:0007669"/>
    <property type="project" value="TreeGrafter"/>
</dbReference>
<accession>A0A9P9WX36</accession>
<comment type="similarity">
    <text evidence="2">Belongs to the FMP52 family.</text>
</comment>
<keyword evidence="9" id="KW-1185">Reference proteome</keyword>
<evidence type="ECO:0000313" key="8">
    <source>
        <dbReference type="EMBL" id="KAI1880892.1"/>
    </source>
</evidence>
<dbReference type="Pfam" id="PF01370">
    <property type="entry name" value="Epimerase"/>
    <property type="match status" value="1"/>
</dbReference>
<dbReference type="EMBL" id="JAFIMR010000002">
    <property type="protein sequence ID" value="KAI1880892.1"/>
    <property type="molecule type" value="Genomic_DNA"/>
</dbReference>
<dbReference type="FunFam" id="3.40.50.720:FF:000366">
    <property type="entry name" value="Protein FMP52, mitochondrial"/>
    <property type="match status" value="1"/>
</dbReference>
<name>A0A9P9WX36_9PEZI</name>
<dbReference type="InterPro" id="IPR001509">
    <property type="entry name" value="Epimerase_deHydtase"/>
</dbReference>
<organism evidence="8 9">
    <name type="scientific">Neoarthrinium moseri</name>
    <dbReference type="NCBI Taxonomy" id="1658444"/>
    <lineage>
        <taxon>Eukaryota</taxon>
        <taxon>Fungi</taxon>
        <taxon>Dikarya</taxon>
        <taxon>Ascomycota</taxon>
        <taxon>Pezizomycotina</taxon>
        <taxon>Sordariomycetes</taxon>
        <taxon>Xylariomycetidae</taxon>
        <taxon>Amphisphaeriales</taxon>
        <taxon>Apiosporaceae</taxon>
        <taxon>Neoarthrinium</taxon>
    </lineage>
</organism>
<keyword evidence="5" id="KW-0496">Mitochondrion</keyword>
<dbReference type="GO" id="GO:0005741">
    <property type="term" value="C:mitochondrial outer membrane"/>
    <property type="evidence" value="ECO:0007669"/>
    <property type="project" value="UniProtKB-SubCell"/>
</dbReference>
<keyword evidence="6" id="KW-0472">Membrane</keyword>
<dbReference type="Proteomes" id="UP000829685">
    <property type="component" value="Unassembled WGS sequence"/>
</dbReference>
<protein>
    <recommendedName>
        <fullName evidence="7">NAD-dependent epimerase/dehydratase domain-containing protein</fullName>
    </recommendedName>
</protein>
<reference evidence="8" key="1">
    <citation type="submission" date="2021-03" db="EMBL/GenBank/DDBJ databases">
        <title>Revisited historic fungal species revealed as producer of novel bioactive compounds through whole genome sequencing and comparative genomics.</title>
        <authorList>
            <person name="Vignolle G.A."/>
            <person name="Hochenegger N."/>
            <person name="Mach R.L."/>
            <person name="Mach-Aigner A.R."/>
            <person name="Javad Rahimi M."/>
            <person name="Salim K.A."/>
            <person name="Chan C.M."/>
            <person name="Lim L.B.L."/>
            <person name="Cai F."/>
            <person name="Druzhinina I.S."/>
            <person name="U'Ren J.M."/>
            <person name="Derntl C."/>
        </authorList>
    </citation>
    <scope>NUCLEOTIDE SEQUENCE</scope>
    <source>
        <strain evidence="8">TUCIM 5799</strain>
    </source>
</reference>
<dbReference type="Gene3D" id="3.40.50.720">
    <property type="entry name" value="NAD(P)-binding Rossmann-like Domain"/>
    <property type="match status" value="1"/>
</dbReference>
<evidence type="ECO:0000313" key="9">
    <source>
        <dbReference type="Proteomes" id="UP000829685"/>
    </source>
</evidence>
<feature type="domain" description="NAD-dependent epimerase/dehydratase" evidence="7">
    <location>
        <begin position="6"/>
        <end position="175"/>
    </location>
</feature>
<keyword evidence="4" id="KW-0809">Transit peptide</keyword>
<comment type="caution">
    <text evidence="8">The sequence shown here is derived from an EMBL/GenBank/DDBJ whole genome shotgun (WGS) entry which is preliminary data.</text>
</comment>
<evidence type="ECO:0000256" key="2">
    <source>
        <dbReference type="ARBA" id="ARBA00006617"/>
    </source>
</evidence>
<evidence type="ECO:0000259" key="7">
    <source>
        <dbReference type="Pfam" id="PF01370"/>
    </source>
</evidence>
<dbReference type="PANTHER" id="PTHR14097:SF7">
    <property type="entry name" value="OXIDOREDUCTASE HTATIP2"/>
    <property type="match status" value="1"/>
</dbReference>
<evidence type="ECO:0000256" key="5">
    <source>
        <dbReference type="ARBA" id="ARBA00023128"/>
    </source>
</evidence>
<evidence type="ECO:0000256" key="1">
    <source>
        <dbReference type="ARBA" id="ARBA00004450"/>
    </source>
</evidence>
<sequence>MTTTAVFGSTGFVGSHILSTLLGLDSVKAVHTVSRRAPKAEGSKLSAHVEGDNSKWTTALSSIAPPPEVVYSSVGTTRVAAGGIANQWKIDHDLNVEIAKAAKASGVKTFVFISSGGTRGFLADRVPYSQMKQGVEDTIQSLGFEQAIIVRPGFILGEREAGPKHATTIAHTIVNAMPGMFKDKIGQHASVIGRAAVNAAVLAQQGKAPSKYWVIEQADVLKLGRDDYKLDSEAKPTA</sequence>
<keyword evidence="3" id="KW-1000">Mitochondrion outer membrane</keyword>
<evidence type="ECO:0000256" key="6">
    <source>
        <dbReference type="ARBA" id="ARBA00023136"/>
    </source>
</evidence>
<proteinExistence type="inferred from homology"/>
<gene>
    <name evidence="8" type="ORF">JX265_001132</name>
</gene>
<evidence type="ECO:0000256" key="3">
    <source>
        <dbReference type="ARBA" id="ARBA00022787"/>
    </source>
</evidence>
<comment type="subcellular location">
    <subcellularLocation>
        <location evidence="1">Mitochondrion outer membrane</location>
        <topology evidence="1">Peripheral membrane protein</topology>
    </subcellularLocation>
</comment>